<dbReference type="AlphaFoldDB" id="A0A2P4XGV1"/>
<reference evidence="1 2" key="1">
    <citation type="journal article" date="2017" name="Genome Biol. Evol.">
        <title>Phytophthora megakarya and P. palmivora, closely related causal agents of cacao black pod rot, underwent increases in genome sizes and gene numbers by different mechanisms.</title>
        <authorList>
            <person name="Ali S.S."/>
            <person name="Shao J."/>
            <person name="Lary D.J."/>
            <person name="Kronmiller B."/>
            <person name="Shen D."/>
            <person name="Strem M.D."/>
            <person name="Amoako-Attah I."/>
            <person name="Akrofi A.Y."/>
            <person name="Begoude B.A."/>
            <person name="Ten Hoopen G.M."/>
            <person name="Coulibaly K."/>
            <person name="Kebe B.I."/>
            <person name="Melnick R.L."/>
            <person name="Guiltinan M.J."/>
            <person name="Tyler B.M."/>
            <person name="Meinhardt L.W."/>
            <person name="Bailey B.A."/>
        </authorList>
    </citation>
    <scope>NUCLEOTIDE SEQUENCE [LARGE SCALE GENOMIC DNA]</scope>
    <source>
        <strain evidence="2">sbr112.9</strain>
    </source>
</reference>
<evidence type="ECO:0000313" key="1">
    <source>
        <dbReference type="EMBL" id="POM64776.1"/>
    </source>
</evidence>
<protein>
    <submittedName>
        <fullName evidence="1">Uncharacterized protein</fullName>
    </submittedName>
</protein>
<name>A0A2P4XGV1_9STRA</name>
<evidence type="ECO:0000313" key="2">
    <source>
        <dbReference type="Proteomes" id="UP000237271"/>
    </source>
</evidence>
<comment type="caution">
    <text evidence="1">The sequence shown here is derived from an EMBL/GenBank/DDBJ whole genome shotgun (WGS) entry which is preliminary data.</text>
</comment>
<keyword evidence="2" id="KW-1185">Reference proteome</keyword>
<accession>A0A2P4XGV1</accession>
<dbReference type="EMBL" id="NCKW01011054">
    <property type="protein sequence ID" value="POM64776.1"/>
    <property type="molecule type" value="Genomic_DNA"/>
</dbReference>
<organism evidence="1 2">
    <name type="scientific">Phytophthora palmivora</name>
    <dbReference type="NCBI Taxonomy" id="4796"/>
    <lineage>
        <taxon>Eukaryota</taxon>
        <taxon>Sar</taxon>
        <taxon>Stramenopiles</taxon>
        <taxon>Oomycota</taxon>
        <taxon>Peronosporomycetes</taxon>
        <taxon>Peronosporales</taxon>
        <taxon>Peronosporaceae</taxon>
        <taxon>Phytophthora</taxon>
    </lineage>
</organism>
<dbReference type="OrthoDB" id="120815at2759"/>
<gene>
    <name evidence="1" type="ORF">PHPALM_19664</name>
</gene>
<proteinExistence type="predicted"/>
<dbReference type="Proteomes" id="UP000237271">
    <property type="component" value="Unassembled WGS sequence"/>
</dbReference>
<sequence length="150" mass="16946">MIFMNCEGKHPIRGVNDNVLGVCYCAKMLDDINTFSIISQTKWQNIKRRRKKGVFLDNCSGPPEANGCREDLDADSYDLRTRQFRASKKTHSSSQKSKMLGRCTGTRKDGATKAVRAVNHQKDKYGLLYAYNVMVRCGLSLGLNGMWSEK</sequence>